<evidence type="ECO:0000256" key="14">
    <source>
        <dbReference type="ARBA" id="ARBA00023303"/>
    </source>
</evidence>
<keyword evidence="13 18" id="KW-0472">Membrane</keyword>
<sequence>MAPPFSGSRGDPPGFRDLRLNEENARFALLALLMAGYLLCGAAVFSAIEHPTELENHRRWNRTLLSFSQRFNISPGEFRRFLREYEVAMAKGIRVDALRPRWDFAGAFYFVGTVVSTIGFGMTTPSTITGKIFLIFYGMMGCAGTILFFNLFLERVITLLAVLMKGFRRGTLCLRGRDPETDPGQEEGGGGEPGQRSAWKPSVYNVMLILGLAASLIAFCASSLYTPAEGWSYVDSLYFCFVAFSTIGFGDLVSGQRGSYENQALYGLGNFSFMLLGVCCLYSLFNVISIVIKQFLNWLLSRCCFCSRHQRRAGKQQRVLGGRRHRVAPLPASAGRHPTRSEVSVDTEAALESETDARRVSVEMSAIRDFLANNNRAMATDAPRLPGPEATNGHLRVAWGDGVEGAASNEDHRELEKGLLRDIGSLAIMNNKLAETSDRCGNGLPVVGSARLLLLQQETSDDRLLLHRHWLSSAQGSPASESRSRRAFPGSPASLGASDTTDGQGGPSSGVGSLANLESLDQTSGSQNGLSSSRVESPTPLNRRLGDNERASSLLDQPGDYRRKMTERLSHSGHGLTRCVPSPVVPGRRVGRSGAVEPPKESLSSGGPAGTKTRVCSPRDTLLSGVGSLAVMNDRFAETSKRKISRHQQRTTETQENT</sequence>
<comment type="subcellular location">
    <subcellularLocation>
        <location evidence="1">Cell membrane</location>
        <topology evidence="1">Multi-pass membrane protein</topology>
    </subcellularLocation>
</comment>
<dbReference type="Proteomes" id="UP001369086">
    <property type="component" value="Unassembled WGS sequence"/>
</dbReference>
<feature type="transmembrane region" description="Helical" evidence="18">
    <location>
        <begin position="203"/>
        <end position="224"/>
    </location>
</feature>
<evidence type="ECO:0000256" key="9">
    <source>
        <dbReference type="ARBA" id="ARBA00022882"/>
    </source>
</evidence>
<evidence type="ECO:0000256" key="13">
    <source>
        <dbReference type="ARBA" id="ARBA00023136"/>
    </source>
</evidence>
<dbReference type="PRINTS" id="PR01588">
    <property type="entry name" value="THIKCHANNEL"/>
</dbReference>
<evidence type="ECO:0000259" key="19">
    <source>
        <dbReference type="Pfam" id="PF07885"/>
    </source>
</evidence>
<dbReference type="InterPro" id="IPR013099">
    <property type="entry name" value="K_chnl_dom"/>
</dbReference>
<name>A0ABR0Y255_HUSHU</name>
<feature type="transmembrane region" description="Helical" evidence="18">
    <location>
        <begin position="265"/>
        <end position="285"/>
    </location>
</feature>
<dbReference type="PRINTS" id="PR01333">
    <property type="entry name" value="2POREKCHANEL"/>
</dbReference>
<keyword evidence="14 16" id="KW-0407">Ion channel</keyword>
<feature type="transmembrane region" description="Helical" evidence="18">
    <location>
        <begin position="134"/>
        <end position="153"/>
    </location>
</feature>
<evidence type="ECO:0000256" key="6">
    <source>
        <dbReference type="ARBA" id="ARBA00022692"/>
    </source>
</evidence>
<keyword evidence="10" id="KW-0630">Potassium</keyword>
<evidence type="ECO:0000256" key="2">
    <source>
        <dbReference type="ARBA" id="ARBA00006666"/>
    </source>
</evidence>
<evidence type="ECO:0000256" key="5">
    <source>
        <dbReference type="ARBA" id="ARBA00022538"/>
    </source>
</evidence>
<accession>A0ABR0Y255</accession>
<comment type="catalytic activity">
    <reaction evidence="15">
        <text>K(+)(in) = K(+)(out)</text>
        <dbReference type="Rhea" id="RHEA:29463"/>
        <dbReference type="ChEBI" id="CHEBI:29103"/>
    </reaction>
</comment>
<keyword evidence="5" id="KW-0633">Potassium transport</keyword>
<dbReference type="EMBL" id="JAHFZB010000057">
    <property type="protein sequence ID" value="KAK6466369.1"/>
    <property type="molecule type" value="Genomic_DNA"/>
</dbReference>
<keyword evidence="11 18" id="KW-1133">Transmembrane helix</keyword>
<feature type="domain" description="Potassium channel" evidence="19">
    <location>
        <begin position="99"/>
        <end position="156"/>
    </location>
</feature>
<evidence type="ECO:0000256" key="17">
    <source>
        <dbReference type="SAM" id="MobiDB-lite"/>
    </source>
</evidence>
<evidence type="ECO:0000313" key="20">
    <source>
        <dbReference type="EMBL" id="KAK6466369.1"/>
    </source>
</evidence>
<protein>
    <submittedName>
        <fullName evidence="20">Potassium channel subfamily K member 13-like</fullName>
    </submittedName>
</protein>
<keyword evidence="4" id="KW-1003">Cell membrane</keyword>
<feature type="compositionally biased region" description="Low complexity" evidence="17">
    <location>
        <begin position="580"/>
        <end position="594"/>
    </location>
</feature>
<evidence type="ECO:0000256" key="1">
    <source>
        <dbReference type="ARBA" id="ARBA00004651"/>
    </source>
</evidence>
<feature type="compositionally biased region" description="Basic and acidic residues" evidence="17">
    <location>
        <begin position="559"/>
        <end position="570"/>
    </location>
</feature>
<feature type="transmembrane region" description="Helical" evidence="18">
    <location>
        <begin position="236"/>
        <end position="253"/>
    </location>
</feature>
<keyword evidence="8" id="KW-0631">Potassium channel</keyword>
<dbReference type="Pfam" id="PF07885">
    <property type="entry name" value="Ion_trans_2"/>
    <property type="match status" value="2"/>
</dbReference>
<comment type="caution">
    <text evidence="20">The sequence shown here is derived from an EMBL/GenBank/DDBJ whole genome shotgun (WGS) entry which is preliminary data.</text>
</comment>
<proteinExistence type="inferred from homology"/>
<comment type="similarity">
    <text evidence="2 16">Belongs to the two pore domain potassium channel (TC 1.A.1.8) family.</text>
</comment>
<dbReference type="PANTHER" id="PTHR11003:SF10">
    <property type="entry name" value="POTASSIUM CHANNEL DOMAIN-CONTAINING PROTEIN"/>
    <property type="match status" value="1"/>
</dbReference>
<evidence type="ECO:0000256" key="11">
    <source>
        <dbReference type="ARBA" id="ARBA00022989"/>
    </source>
</evidence>
<evidence type="ECO:0000256" key="8">
    <source>
        <dbReference type="ARBA" id="ARBA00022826"/>
    </source>
</evidence>
<dbReference type="Gene3D" id="1.10.287.70">
    <property type="match status" value="1"/>
</dbReference>
<evidence type="ECO:0000256" key="7">
    <source>
        <dbReference type="ARBA" id="ARBA00022723"/>
    </source>
</evidence>
<evidence type="ECO:0000313" key="21">
    <source>
        <dbReference type="Proteomes" id="UP001369086"/>
    </source>
</evidence>
<evidence type="ECO:0000256" key="10">
    <source>
        <dbReference type="ARBA" id="ARBA00022958"/>
    </source>
</evidence>
<evidence type="ECO:0000256" key="4">
    <source>
        <dbReference type="ARBA" id="ARBA00022475"/>
    </source>
</evidence>
<feature type="region of interest" description="Disordered" evidence="17">
    <location>
        <begin position="638"/>
        <end position="658"/>
    </location>
</feature>
<evidence type="ECO:0000256" key="16">
    <source>
        <dbReference type="RuleBase" id="RU003857"/>
    </source>
</evidence>
<gene>
    <name evidence="20" type="ORF">HHUSO_G36410</name>
</gene>
<keyword evidence="6 16" id="KW-0812">Transmembrane</keyword>
<keyword evidence="21" id="KW-1185">Reference proteome</keyword>
<keyword evidence="9" id="KW-0851">Voltage-gated channel</keyword>
<feature type="transmembrane region" description="Helical" evidence="18">
    <location>
        <begin position="104"/>
        <end position="122"/>
    </location>
</feature>
<organism evidence="20 21">
    <name type="scientific">Huso huso</name>
    <name type="common">Beluga</name>
    <name type="synonym">Acipenser huso</name>
    <dbReference type="NCBI Taxonomy" id="61971"/>
    <lineage>
        <taxon>Eukaryota</taxon>
        <taxon>Metazoa</taxon>
        <taxon>Chordata</taxon>
        <taxon>Craniata</taxon>
        <taxon>Vertebrata</taxon>
        <taxon>Euteleostomi</taxon>
        <taxon>Actinopterygii</taxon>
        <taxon>Chondrostei</taxon>
        <taxon>Acipenseriformes</taxon>
        <taxon>Acipenseridae</taxon>
        <taxon>Huso</taxon>
    </lineage>
</organism>
<feature type="domain" description="Potassium channel" evidence="19">
    <location>
        <begin position="217"/>
        <end position="293"/>
    </location>
</feature>
<evidence type="ECO:0000256" key="3">
    <source>
        <dbReference type="ARBA" id="ARBA00022448"/>
    </source>
</evidence>
<feature type="compositionally biased region" description="Polar residues" evidence="17">
    <location>
        <begin position="519"/>
        <end position="540"/>
    </location>
</feature>
<reference evidence="20 21" key="1">
    <citation type="submission" date="2021-05" db="EMBL/GenBank/DDBJ databases">
        <authorList>
            <person name="Zahm M."/>
            <person name="Klopp C."/>
            <person name="Cabau C."/>
            <person name="Kuhl H."/>
            <person name="Suciu R."/>
            <person name="Ciorpac M."/>
            <person name="Holostenco D."/>
            <person name="Gessner J."/>
            <person name="Wuertz S."/>
            <person name="Hohne C."/>
            <person name="Stock M."/>
            <person name="Gislard M."/>
            <person name="Lluch J."/>
            <person name="Milhes M."/>
            <person name="Lampietro C."/>
            <person name="Lopez Roques C."/>
            <person name="Donnadieu C."/>
            <person name="Du K."/>
            <person name="Schartl M."/>
            <person name="Guiguen Y."/>
        </authorList>
    </citation>
    <scope>NUCLEOTIDE SEQUENCE [LARGE SCALE GENOMIC DNA]</scope>
    <source>
        <strain evidence="20">Hh-F2</strain>
        <tissue evidence="20">Blood</tissue>
    </source>
</reference>
<feature type="region of interest" description="Disordered" evidence="17">
    <location>
        <begin position="330"/>
        <end position="350"/>
    </location>
</feature>
<evidence type="ECO:0000256" key="18">
    <source>
        <dbReference type="SAM" id="Phobius"/>
    </source>
</evidence>
<keyword evidence="7" id="KW-0479">Metal-binding</keyword>
<dbReference type="PANTHER" id="PTHR11003">
    <property type="entry name" value="POTASSIUM CHANNEL, SUBFAMILY K"/>
    <property type="match status" value="1"/>
</dbReference>
<keyword evidence="12 16" id="KW-0406">Ion transport</keyword>
<feature type="region of interest" description="Disordered" evidence="17">
    <location>
        <begin position="473"/>
        <end position="620"/>
    </location>
</feature>
<dbReference type="SUPFAM" id="SSF81324">
    <property type="entry name" value="Voltage-gated potassium channels"/>
    <property type="match status" value="2"/>
</dbReference>
<evidence type="ECO:0000256" key="15">
    <source>
        <dbReference type="ARBA" id="ARBA00034430"/>
    </source>
</evidence>
<evidence type="ECO:0000256" key="12">
    <source>
        <dbReference type="ARBA" id="ARBA00023065"/>
    </source>
</evidence>
<dbReference type="InterPro" id="IPR005410">
    <property type="entry name" value="2pore_dom_K_chnl_THIK"/>
</dbReference>
<dbReference type="InterPro" id="IPR003280">
    <property type="entry name" value="2pore_dom_K_chnl"/>
</dbReference>
<feature type="transmembrane region" description="Helical" evidence="18">
    <location>
        <begin position="27"/>
        <end position="48"/>
    </location>
</feature>
<keyword evidence="3 16" id="KW-0813">Transport</keyword>